<comment type="caution">
    <text evidence="2">The sequence shown here is derived from an EMBL/GenBank/DDBJ whole genome shotgun (WGS) entry which is preliminary data.</text>
</comment>
<gene>
    <name evidence="2" type="ORF">J2739_000674</name>
</gene>
<organism evidence="2 3">
    <name type="scientific">Variovorax soli</name>
    <dbReference type="NCBI Taxonomy" id="376815"/>
    <lineage>
        <taxon>Bacteria</taxon>
        <taxon>Pseudomonadati</taxon>
        <taxon>Pseudomonadota</taxon>
        <taxon>Betaproteobacteria</taxon>
        <taxon>Burkholderiales</taxon>
        <taxon>Comamonadaceae</taxon>
        <taxon>Variovorax</taxon>
    </lineage>
</organism>
<evidence type="ECO:0000313" key="3">
    <source>
        <dbReference type="Proteomes" id="UP001184230"/>
    </source>
</evidence>
<dbReference type="PANTHER" id="PTHR39173:SF1">
    <property type="entry name" value="ACETYLTRANSFERASE"/>
    <property type="match status" value="1"/>
</dbReference>
<dbReference type="SUPFAM" id="SSF55729">
    <property type="entry name" value="Acyl-CoA N-acyltransferases (Nat)"/>
    <property type="match status" value="1"/>
</dbReference>
<feature type="domain" description="N-acetyltransferase" evidence="1">
    <location>
        <begin position="30"/>
        <end position="188"/>
    </location>
</feature>
<dbReference type="InterPro" id="IPR000182">
    <property type="entry name" value="GNAT_dom"/>
</dbReference>
<dbReference type="PROSITE" id="PS51186">
    <property type="entry name" value="GNAT"/>
    <property type="match status" value="1"/>
</dbReference>
<sequence>MSEPAVELVWPAREYLPGYVAALERGWSPNNLRPEAGFEELAQIRANPARFLEGLVDREAKGSPVALPDGTIVPRLPGYRRWIWDGELCGSISLRWQRGSNALPAYCLGHIGYGVVPWKSGRGVATQALRLMLDEARTEGLAYVEITTSPDNLASQRVIGANGGVLLEAFVKMPELGGTPELRFRIDL</sequence>
<accession>A0ABU1N8Z9</accession>
<dbReference type="Gene3D" id="3.40.630.30">
    <property type="match status" value="1"/>
</dbReference>
<dbReference type="RefSeq" id="WP_309898490.1">
    <property type="nucleotide sequence ID" value="NZ_JAVDRF010000001.1"/>
</dbReference>
<dbReference type="Proteomes" id="UP001184230">
    <property type="component" value="Unassembled WGS sequence"/>
</dbReference>
<dbReference type="CDD" id="cd04301">
    <property type="entry name" value="NAT_SF"/>
    <property type="match status" value="1"/>
</dbReference>
<protein>
    <submittedName>
        <fullName evidence="2">Acetyltransferase</fullName>
    </submittedName>
</protein>
<proteinExistence type="predicted"/>
<dbReference type="Pfam" id="PF13302">
    <property type="entry name" value="Acetyltransf_3"/>
    <property type="match status" value="1"/>
</dbReference>
<dbReference type="InterPro" id="IPR016181">
    <property type="entry name" value="Acyl_CoA_acyltransferase"/>
</dbReference>
<name>A0ABU1N8Z9_9BURK</name>
<dbReference type="PANTHER" id="PTHR39173">
    <property type="entry name" value="ACETYLTRANSFERASE"/>
    <property type="match status" value="1"/>
</dbReference>
<reference evidence="2 3" key="1">
    <citation type="submission" date="2023-07" db="EMBL/GenBank/DDBJ databases">
        <title>Sorghum-associated microbial communities from plants grown in Nebraska, USA.</title>
        <authorList>
            <person name="Schachtman D."/>
        </authorList>
    </citation>
    <scope>NUCLEOTIDE SEQUENCE [LARGE SCALE GENOMIC DNA]</scope>
    <source>
        <strain evidence="2 3">DS1781</strain>
    </source>
</reference>
<evidence type="ECO:0000313" key="2">
    <source>
        <dbReference type="EMBL" id="MDR6534914.1"/>
    </source>
</evidence>
<evidence type="ECO:0000259" key="1">
    <source>
        <dbReference type="PROSITE" id="PS51186"/>
    </source>
</evidence>
<dbReference type="EMBL" id="JAVDRF010000001">
    <property type="protein sequence ID" value="MDR6534914.1"/>
    <property type="molecule type" value="Genomic_DNA"/>
</dbReference>
<keyword evidence="3" id="KW-1185">Reference proteome</keyword>